<dbReference type="RefSeq" id="WP_098192341.1">
    <property type="nucleotide sequence ID" value="NZ_CP023777.1"/>
</dbReference>
<keyword evidence="3" id="KW-1185">Reference proteome</keyword>
<gene>
    <name evidence="2" type="ORF">COR50_01555</name>
</gene>
<evidence type="ECO:0000256" key="1">
    <source>
        <dbReference type="SAM" id="SignalP"/>
    </source>
</evidence>
<sequence length="228" mass="26570">MKQFPILFLFFFIMKMFPATAQDSLKAQAILHKSAIALSKLSSVSYQIHLWKKELTHNDTTDLEAFVVLWHADGKDCFTIRTTAKTLQFDGKVFTINQDHKQVKRTSNLHDYDYKDALYDYINLLKVDAYLMTANNYHKNIRSLRLMPDTTVAGVPCYFIKVSLEHPEQQVDGLITQEITREFYIDKATYLPRLKIDSDVMQFQNQVHSDHRRYLVSNIKTTALSTLH</sequence>
<evidence type="ECO:0000313" key="2">
    <source>
        <dbReference type="EMBL" id="ATL45951.1"/>
    </source>
</evidence>
<evidence type="ECO:0000313" key="3">
    <source>
        <dbReference type="Proteomes" id="UP000220133"/>
    </source>
</evidence>
<evidence type="ECO:0008006" key="4">
    <source>
        <dbReference type="Google" id="ProtNLM"/>
    </source>
</evidence>
<organism evidence="2 3">
    <name type="scientific">Chitinophaga caeni</name>
    <dbReference type="NCBI Taxonomy" id="2029983"/>
    <lineage>
        <taxon>Bacteria</taxon>
        <taxon>Pseudomonadati</taxon>
        <taxon>Bacteroidota</taxon>
        <taxon>Chitinophagia</taxon>
        <taxon>Chitinophagales</taxon>
        <taxon>Chitinophagaceae</taxon>
        <taxon>Chitinophaga</taxon>
    </lineage>
</organism>
<dbReference type="KEGG" id="cbae:COR50_01555"/>
<keyword evidence="1" id="KW-0732">Signal</keyword>
<accession>A0A291QPU2</accession>
<reference evidence="2 3" key="1">
    <citation type="submission" date="2017-10" db="EMBL/GenBank/DDBJ databases">
        <title>Paenichitinophaga pekingensis gen. nov., sp. nov., isolated from activated sludge.</title>
        <authorList>
            <person name="Jin D."/>
            <person name="Kong X."/>
            <person name="Deng Y."/>
            <person name="Bai Z."/>
        </authorList>
    </citation>
    <scope>NUCLEOTIDE SEQUENCE [LARGE SCALE GENOMIC DNA]</scope>
    <source>
        <strain evidence="2 3">13</strain>
    </source>
</reference>
<dbReference type="AlphaFoldDB" id="A0A291QPU2"/>
<protein>
    <recommendedName>
        <fullName evidence="4">Outer membrane lipoprotein-sorting protein</fullName>
    </recommendedName>
</protein>
<dbReference type="EMBL" id="CP023777">
    <property type="protein sequence ID" value="ATL45951.1"/>
    <property type="molecule type" value="Genomic_DNA"/>
</dbReference>
<feature type="signal peptide" evidence="1">
    <location>
        <begin position="1"/>
        <end position="21"/>
    </location>
</feature>
<dbReference type="Proteomes" id="UP000220133">
    <property type="component" value="Chromosome"/>
</dbReference>
<name>A0A291QPU2_9BACT</name>
<proteinExistence type="predicted"/>
<feature type="chain" id="PRO_5012290523" description="Outer membrane lipoprotein-sorting protein" evidence="1">
    <location>
        <begin position="22"/>
        <end position="228"/>
    </location>
</feature>